<dbReference type="OrthoDB" id="9768878at2"/>
<reference evidence="4" key="1">
    <citation type="journal article" date="2014" name="Int. J. Syst. Evol. Microbiol.">
        <title>Complete genome sequence of Corynebacterium casei LMG S-19264T (=DSM 44701T), isolated from a smear-ripened cheese.</title>
        <authorList>
            <consortium name="US DOE Joint Genome Institute (JGI-PGF)"/>
            <person name="Walter F."/>
            <person name="Albersmeier A."/>
            <person name="Kalinowski J."/>
            <person name="Ruckert C."/>
        </authorList>
    </citation>
    <scope>NUCLEOTIDE SEQUENCE</scope>
    <source>
        <strain evidence="4">CGMCC 1.14988</strain>
    </source>
</reference>
<dbReference type="PANTHER" id="PTHR43172">
    <property type="entry name" value="ADENYLOSUCCINATE LYASE"/>
    <property type="match status" value="1"/>
</dbReference>
<dbReference type="Proteomes" id="UP000650511">
    <property type="component" value="Unassembled WGS sequence"/>
</dbReference>
<dbReference type="InterPro" id="IPR000362">
    <property type="entry name" value="Fumarate_lyase_fam"/>
</dbReference>
<gene>
    <name evidence="4" type="primary">pcaB</name>
    <name evidence="4" type="ORF">GCM10011354_07550</name>
</gene>
<dbReference type="PRINTS" id="PR00149">
    <property type="entry name" value="FUMRATELYASE"/>
</dbReference>
<evidence type="ECO:0000259" key="3">
    <source>
        <dbReference type="SMART" id="SM00998"/>
    </source>
</evidence>
<comment type="similarity">
    <text evidence="2">Belongs to the class-II fumarase/aspartase family.</text>
</comment>
<name>A0A8J3A7U8_9ACTN</name>
<dbReference type="Gene3D" id="1.20.200.10">
    <property type="entry name" value="Fumarase/aspartase (Central domain)"/>
    <property type="match status" value="1"/>
</dbReference>
<comment type="caution">
    <text evidence="4">The sequence shown here is derived from an EMBL/GenBank/DDBJ whole genome shotgun (WGS) entry which is preliminary data.</text>
</comment>
<dbReference type="RefSeq" id="WP_130650763.1">
    <property type="nucleotide sequence ID" value="NZ_BMHA01000002.1"/>
</dbReference>
<dbReference type="GO" id="GO:0016829">
    <property type="term" value="F:lyase activity"/>
    <property type="evidence" value="ECO:0007669"/>
    <property type="project" value="UniProtKB-KW"/>
</dbReference>
<protein>
    <submittedName>
        <fullName evidence="4">3-carboxy-cis,cis-muconate cycloisomerase</fullName>
    </submittedName>
</protein>
<dbReference type="InterPro" id="IPR020557">
    <property type="entry name" value="Fumarate_lyase_CS"/>
</dbReference>
<dbReference type="Pfam" id="PF00206">
    <property type="entry name" value="Lyase_1"/>
    <property type="match status" value="1"/>
</dbReference>
<evidence type="ECO:0000313" key="4">
    <source>
        <dbReference type="EMBL" id="GGI04135.1"/>
    </source>
</evidence>
<dbReference type="PANTHER" id="PTHR43172:SF2">
    <property type="entry name" value="ADENYLOSUCCINATE LYASE C-TERMINAL DOMAIN-CONTAINING PROTEIN"/>
    <property type="match status" value="1"/>
</dbReference>
<evidence type="ECO:0000313" key="5">
    <source>
        <dbReference type="Proteomes" id="UP000650511"/>
    </source>
</evidence>
<evidence type="ECO:0000256" key="2">
    <source>
        <dbReference type="ARBA" id="ARBA00034772"/>
    </source>
</evidence>
<dbReference type="InterPro" id="IPR008948">
    <property type="entry name" value="L-Aspartase-like"/>
</dbReference>
<sequence>MPATDHEWSDGLLEAGLGDAEVAAVVGWTARVRRMVEVEAALGRALAGAGVIPDGAGDAITRACDPERLDLDVLARRAARSATPVIPLVAALAEQAEPLAAAWLHHGATSQDVVDTATVLQLREALALLDRRLADAADHAAELARRHRDTVMAGRTLGQQAVPTTFGLLAARWLGALARRREQLAVLRTRVLVVQLGGSVGTRAVWADRADAVVEALAGELQLAVPDLPWHAERDRIAELAGALSAVAAVVGTVATDLVLLAQSELGEVAEGAGEGPGSSAMPHKRNPVHATAARAAARLAQGECSLLLQATAGHELERAAGAWQAEWVALPSALVRTTGAVTRLGAALQGLEVDPARMRANLAANLGLTGSEALATVLSPALGRVDAQALVGELAARAATQRRALAEVAAQDERVRAVLALDELTAALDPTAVVAQVAPLVDRALAAYARPRPTPEVP</sequence>
<proteinExistence type="inferred from homology"/>
<dbReference type="Pfam" id="PF10397">
    <property type="entry name" value="ADSL_C"/>
    <property type="match status" value="1"/>
</dbReference>
<dbReference type="SMART" id="SM00998">
    <property type="entry name" value="ADSL_C"/>
    <property type="match status" value="1"/>
</dbReference>
<keyword evidence="1" id="KW-0456">Lyase</keyword>
<dbReference type="SUPFAM" id="SSF48557">
    <property type="entry name" value="L-aspartase-like"/>
    <property type="match status" value="1"/>
</dbReference>
<dbReference type="EMBL" id="BMHA01000002">
    <property type="protein sequence ID" value="GGI04135.1"/>
    <property type="molecule type" value="Genomic_DNA"/>
</dbReference>
<dbReference type="InterPro" id="IPR024083">
    <property type="entry name" value="Fumarase/histidase_N"/>
</dbReference>
<reference evidence="4" key="2">
    <citation type="submission" date="2020-09" db="EMBL/GenBank/DDBJ databases">
        <authorList>
            <person name="Sun Q."/>
            <person name="Zhou Y."/>
        </authorList>
    </citation>
    <scope>NUCLEOTIDE SEQUENCE</scope>
    <source>
        <strain evidence="4">CGMCC 1.14988</strain>
    </source>
</reference>
<dbReference type="InterPro" id="IPR022761">
    <property type="entry name" value="Fumarate_lyase_N"/>
</dbReference>
<evidence type="ECO:0000256" key="1">
    <source>
        <dbReference type="ARBA" id="ARBA00023239"/>
    </source>
</evidence>
<dbReference type="Gene3D" id="1.10.275.10">
    <property type="entry name" value="Fumarase/aspartase (N-terminal domain)"/>
    <property type="match status" value="1"/>
</dbReference>
<accession>A0A8J3A7U8</accession>
<dbReference type="PRINTS" id="PR00145">
    <property type="entry name" value="ARGSUCLYASE"/>
</dbReference>
<keyword evidence="5" id="KW-1185">Reference proteome</keyword>
<dbReference type="PROSITE" id="PS00163">
    <property type="entry name" value="FUMARATE_LYASES"/>
    <property type="match status" value="1"/>
</dbReference>
<organism evidence="4 5">
    <name type="scientific">Egicoccus halophilus</name>
    <dbReference type="NCBI Taxonomy" id="1670830"/>
    <lineage>
        <taxon>Bacteria</taxon>
        <taxon>Bacillati</taxon>
        <taxon>Actinomycetota</taxon>
        <taxon>Nitriliruptoria</taxon>
        <taxon>Egicoccales</taxon>
        <taxon>Egicoccaceae</taxon>
        <taxon>Egicoccus</taxon>
    </lineage>
</organism>
<dbReference type="AlphaFoldDB" id="A0A8J3A7U8"/>
<feature type="domain" description="Adenylosuccinate lyase C-terminal" evidence="3">
    <location>
        <begin position="367"/>
        <end position="446"/>
    </location>
</feature>
<dbReference type="Gene3D" id="1.10.40.30">
    <property type="entry name" value="Fumarase/aspartase (C-terminal domain)"/>
    <property type="match status" value="1"/>
</dbReference>
<dbReference type="InterPro" id="IPR019468">
    <property type="entry name" value="AdenyloSucc_lyase_C"/>
</dbReference>